<keyword evidence="2" id="KW-1185">Reference proteome</keyword>
<dbReference type="EMBL" id="FQVL01000024">
    <property type="protein sequence ID" value="SHF42137.1"/>
    <property type="molecule type" value="Genomic_DNA"/>
</dbReference>
<proteinExistence type="predicted"/>
<evidence type="ECO:0000313" key="2">
    <source>
        <dbReference type="Proteomes" id="UP000184476"/>
    </source>
</evidence>
<name>A0A1M5BIM5_9BACL</name>
<organism evidence="1 2">
    <name type="scientific">Seinonella peptonophila</name>
    <dbReference type="NCBI Taxonomy" id="112248"/>
    <lineage>
        <taxon>Bacteria</taxon>
        <taxon>Bacillati</taxon>
        <taxon>Bacillota</taxon>
        <taxon>Bacilli</taxon>
        <taxon>Bacillales</taxon>
        <taxon>Thermoactinomycetaceae</taxon>
        <taxon>Seinonella</taxon>
    </lineage>
</organism>
<reference evidence="1 2" key="1">
    <citation type="submission" date="2016-11" db="EMBL/GenBank/DDBJ databases">
        <authorList>
            <person name="Jaros S."/>
            <person name="Januszkiewicz K."/>
            <person name="Wedrychowicz H."/>
        </authorList>
    </citation>
    <scope>NUCLEOTIDE SEQUENCE [LARGE SCALE GENOMIC DNA]</scope>
    <source>
        <strain evidence="1 2">DSM 44666</strain>
    </source>
</reference>
<sequence length="35" mass="4345">MTVFKENKTLSRRWLANPYQHITLSERLKNNQQWI</sequence>
<protein>
    <submittedName>
        <fullName evidence="1">Uncharacterized protein</fullName>
    </submittedName>
</protein>
<accession>A0A1M5BIM5</accession>
<dbReference type="AlphaFoldDB" id="A0A1M5BIM5"/>
<dbReference type="Proteomes" id="UP000184476">
    <property type="component" value="Unassembled WGS sequence"/>
</dbReference>
<evidence type="ECO:0000313" key="1">
    <source>
        <dbReference type="EMBL" id="SHF42137.1"/>
    </source>
</evidence>
<gene>
    <name evidence="1" type="ORF">SAMN05444392_12413</name>
</gene>